<name>A0A833J3V8_9HYPH</name>
<dbReference type="Proteomes" id="UP000469949">
    <property type="component" value="Unassembled WGS sequence"/>
</dbReference>
<evidence type="ECO:0000259" key="1">
    <source>
        <dbReference type="Pfam" id="PF13480"/>
    </source>
</evidence>
<proteinExistence type="predicted"/>
<reference evidence="2 3" key="1">
    <citation type="submission" date="2019-10" db="EMBL/GenBank/DDBJ databases">
        <title>Draft Genome Sequence of the Caffeine Degrading Methylotroph Methylorubrum populi PINKEL.</title>
        <authorList>
            <person name="Dawson S.C."/>
            <person name="Zhang X."/>
            <person name="Wright M.E."/>
            <person name="Sharma G."/>
            <person name="Langner J.T."/>
            <person name="Ditty J.L."/>
            <person name="Subuyuj G.A."/>
        </authorList>
    </citation>
    <scope>NUCLEOTIDE SEQUENCE [LARGE SCALE GENOMIC DNA]</scope>
    <source>
        <strain evidence="2 3">Pinkel</strain>
    </source>
</reference>
<dbReference type="RefSeq" id="WP_017482526.1">
    <property type="nucleotide sequence ID" value="NZ_WEKV01000013.1"/>
</dbReference>
<dbReference type="InterPro" id="IPR016181">
    <property type="entry name" value="Acyl_CoA_acyltransferase"/>
</dbReference>
<gene>
    <name evidence="2" type="ORF">F8B43_3455</name>
</gene>
<organism evidence="2 3">
    <name type="scientific">Methylorubrum populi</name>
    <dbReference type="NCBI Taxonomy" id="223967"/>
    <lineage>
        <taxon>Bacteria</taxon>
        <taxon>Pseudomonadati</taxon>
        <taxon>Pseudomonadota</taxon>
        <taxon>Alphaproteobacteria</taxon>
        <taxon>Hyphomicrobiales</taxon>
        <taxon>Methylobacteriaceae</taxon>
        <taxon>Methylorubrum</taxon>
    </lineage>
</organism>
<dbReference type="EMBL" id="WEKV01000013">
    <property type="protein sequence ID" value="KAB7784100.1"/>
    <property type="molecule type" value="Genomic_DNA"/>
</dbReference>
<comment type="caution">
    <text evidence="2">The sequence shown here is derived from an EMBL/GenBank/DDBJ whole genome shotgun (WGS) entry which is preliminary data.</text>
</comment>
<protein>
    <recommendedName>
        <fullName evidence="1">BioF2-like acetyltransferase domain-containing protein</fullName>
    </recommendedName>
</protein>
<dbReference type="SUPFAM" id="SSF55729">
    <property type="entry name" value="Acyl-CoA N-acyltransferases (Nat)"/>
    <property type="match status" value="1"/>
</dbReference>
<feature type="domain" description="BioF2-like acetyltransferase" evidence="1">
    <location>
        <begin position="175"/>
        <end position="305"/>
    </location>
</feature>
<dbReference type="AlphaFoldDB" id="A0A833J3V8"/>
<evidence type="ECO:0000313" key="3">
    <source>
        <dbReference type="Proteomes" id="UP000469949"/>
    </source>
</evidence>
<dbReference type="Gene3D" id="3.40.630.30">
    <property type="match status" value="1"/>
</dbReference>
<dbReference type="InterPro" id="IPR038740">
    <property type="entry name" value="BioF2-like_GNAT_dom"/>
</dbReference>
<evidence type="ECO:0000313" key="2">
    <source>
        <dbReference type="EMBL" id="KAB7784100.1"/>
    </source>
</evidence>
<sequence length="368" mass="38846">MTLQALSALAAKAAAWDALTARAAAPPFFARHVLEAHRAHGLCPADLAAVVVHDATGQLEALVPIVQRPAVTALGGRVARPWLSPYMTASTPLVAAGPGLTARLDALVAGLAQAAGGRSWRWPLLPSESPVGAELLAALQRAGWQIATVSTFARPVLDRRASYAAFLAEHPHKGRFKDLRRRRRRLAEAGALTLTSATTGADLADAITEFLALEAAGWKGVAGTALGSHVHTAAFARTLFQPAPGPVTARADVLRLDGRAIAASLALVAGQTAYLLKTAYDETLRGCAPGLILEDEIIQALHATAFADRLDAATLPGSALENLYPDRETIADVVAVPPGRLLPVTGRVRLAHLEQRARAEFRRRLGRR</sequence>
<dbReference type="Pfam" id="PF13480">
    <property type="entry name" value="Acetyltransf_6"/>
    <property type="match status" value="1"/>
</dbReference>
<accession>A0A833J3V8</accession>